<keyword evidence="4" id="KW-1185">Reference proteome</keyword>
<comment type="caution">
    <text evidence="3">The sequence shown here is derived from an EMBL/GenBank/DDBJ whole genome shotgun (WGS) entry which is preliminary data.</text>
</comment>
<keyword evidence="2" id="KW-0472">Membrane</keyword>
<reference evidence="3" key="1">
    <citation type="journal article" date="2020" name="Stud. Mycol.">
        <title>101 Dothideomycetes genomes: a test case for predicting lifestyles and emergence of pathogens.</title>
        <authorList>
            <person name="Haridas S."/>
            <person name="Albert R."/>
            <person name="Binder M."/>
            <person name="Bloem J."/>
            <person name="Labutti K."/>
            <person name="Salamov A."/>
            <person name="Andreopoulos B."/>
            <person name="Baker S."/>
            <person name="Barry K."/>
            <person name="Bills G."/>
            <person name="Bluhm B."/>
            <person name="Cannon C."/>
            <person name="Castanera R."/>
            <person name="Culley D."/>
            <person name="Daum C."/>
            <person name="Ezra D."/>
            <person name="Gonzalez J."/>
            <person name="Henrissat B."/>
            <person name="Kuo A."/>
            <person name="Liang C."/>
            <person name="Lipzen A."/>
            <person name="Lutzoni F."/>
            <person name="Magnuson J."/>
            <person name="Mondo S."/>
            <person name="Nolan M."/>
            <person name="Ohm R."/>
            <person name="Pangilinan J."/>
            <person name="Park H.-J."/>
            <person name="Ramirez L."/>
            <person name="Alfaro M."/>
            <person name="Sun H."/>
            <person name="Tritt A."/>
            <person name="Yoshinaga Y."/>
            <person name="Zwiers L.-H."/>
            <person name="Turgeon B."/>
            <person name="Goodwin S."/>
            <person name="Spatafora J."/>
            <person name="Crous P."/>
            <person name="Grigoriev I."/>
        </authorList>
    </citation>
    <scope>NUCLEOTIDE SEQUENCE</scope>
    <source>
        <strain evidence="3">CBS 116435</strain>
    </source>
</reference>
<dbReference type="Proteomes" id="UP000799441">
    <property type="component" value="Unassembled WGS sequence"/>
</dbReference>
<evidence type="ECO:0000313" key="3">
    <source>
        <dbReference type="EMBL" id="KAF2726356.1"/>
    </source>
</evidence>
<dbReference type="EMBL" id="MU003765">
    <property type="protein sequence ID" value="KAF2726356.1"/>
    <property type="molecule type" value="Genomic_DNA"/>
</dbReference>
<evidence type="ECO:0000256" key="1">
    <source>
        <dbReference type="SAM" id="MobiDB-lite"/>
    </source>
</evidence>
<feature type="compositionally biased region" description="Polar residues" evidence="1">
    <location>
        <begin position="357"/>
        <end position="369"/>
    </location>
</feature>
<organism evidence="3 4">
    <name type="scientific">Polychaeton citri CBS 116435</name>
    <dbReference type="NCBI Taxonomy" id="1314669"/>
    <lineage>
        <taxon>Eukaryota</taxon>
        <taxon>Fungi</taxon>
        <taxon>Dikarya</taxon>
        <taxon>Ascomycota</taxon>
        <taxon>Pezizomycotina</taxon>
        <taxon>Dothideomycetes</taxon>
        <taxon>Dothideomycetidae</taxon>
        <taxon>Capnodiales</taxon>
        <taxon>Capnodiaceae</taxon>
        <taxon>Polychaeton</taxon>
    </lineage>
</organism>
<feature type="region of interest" description="Disordered" evidence="1">
    <location>
        <begin position="302"/>
        <end position="329"/>
    </location>
</feature>
<accession>A0A9P4QK58</accession>
<feature type="region of interest" description="Disordered" evidence="1">
    <location>
        <begin position="352"/>
        <end position="394"/>
    </location>
</feature>
<evidence type="ECO:0000256" key="2">
    <source>
        <dbReference type="SAM" id="Phobius"/>
    </source>
</evidence>
<keyword evidence="2" id="KW-1133">Transmembrane helix</keyword>
<sequence>MGDNVASNGKNTSKVDAIRRWRSGDRLSGGNGGAGSLRPNAWPRTRSYHTIEGMSADRDNVSWYWSLLAVGAGLLILGGFLTLPATFDKDDGIRVSKAGLGIFSIALLTAGFSFTALLTFAVRNPLFQANNVFLPALLACALGLLTVFYNFLVYERYQWNIPALLTTVASSVSTICYAMLLIWTHRRVRRIRGSAAGARDMIMAMQRPTSPSTMGHSLATDGFEPERRMYQDPTYYSNYIQNMYPTSRSPAMDLNAPTGYDPNNITEDEMQRQQMLMLLLQREPPPTPDPSGSTFHIDWQGREEDDLPLPPPAGGYYAPSGPVQREEPRPGIARTWTAQSGRLAPWDGVWRGIAPASRNSPVQSYSSANDPRERERSRERREVRRREIEMGGMR</sequence>
<dbReference type="OrthoDB" id="3254104at2759"/>
<protein>
    <submittedName>
        <fullName evidence="3">Uncharacterized protein</fullName>
    </submittedName>
</protein>
<feature type="transmembrane region" description="Helical" evidence="2">
    <location>
        <begin position="99"/>
        <end position="120"/>
    </location>
</feature>
<evidence type="ECO:0000313" key="4">
    <source>
        <dbReference type="Proteomes" id="UP000799441"/>
    </source>
</evidence>
<name>A0A9P4QK58_9PEZI</name>
<feature type="compositionally biased region" description="Basic and acidic residues" evidence="1">
    <location>
        <begin position="370"/>
        <end position="394"/>
    </location>
</feature>
<dbReference type="AlphaFoldDB" id="A0A9P4QK58"/>
<feature type="transmembrane region" description="Helical" evidence="2">
    <location>
        <begin position="159"/>
        <end position="183"/>
    </location>
</feature>
<gene>
    <name evidence="3" type="ORF">K431DRAFT_280388</name>
</gene>
<proteinExistence type="predicted"/>
<feature type="transmembrane region" description="Helical" evidence="2">
    <location>
        <begin position="63"/>
        <end position="87"/>
    </location>
</feature>
<keyword evidence="2" id="KW-0812">Transmembrane</keyword>
<feature type="transmembrane region" description="Helical" evidence="2">
    <location>
        <begin position="132"/>
        <end position="153"/>
    </location>
</feature>